<organism evidence="1 2">
    <name type="scientific">Paenibacillus pectinilyticus</name>
    <dbReference type="NCBI Taxonomy" id="512399"/>
    <lineage>
        <taxon>Bacteria</taxon>
        <taxon>Bacillati</taxon>
        <taxon>Bacillota</taxon>
        <taxon>Bacilli</taxon>
        <taxon>Bacillales</taxon>
        <taxon>Paenibacillaceae</taxon>
        <taxon>Paenibacillus</taxon>
    </lineage>
</organism>
<reference evidence="2" key="1">
    <citation type="submission" date="2016-05" db="EMBL/GenBank/DDBJ databases">
        <title>Paenibacillus oryzae. sp. nov., isolated from the rice root.</title>
        <authorList>
            <person name="Zhang J."/>
            <person name="Zhang X."/>
        </authorList>
    </citation>
    <scope>NUCLEOTIDE SEQUENCE [LARGE SCALE GENOMIC DNA]</scope>
    <source>
        <strain evidence="2">KCTC13222</strain>
    </source>
</reference>
<dbReference type="RefSeq" id="WP_065857125.1">
    <property type="nucleotide sequence ID" value="NZ_LYPC01000027.1"/>
</dbReference>
<accession>A0A1C0ZX75</accession>
<keyword evidence="2" id="KW-1185">Reference proteome</keyword>
<comment type="caution">
    <text evidence="1">The sequence shown here is derived from an EMBL/GenBank/DDBJ whole genome shotgun (WGS) entry which is preliminary data.</text>
</comment>
<evidence type="ECO:0000313" key="1">
    <source>
        <dbReference type="EMBL" id="OCT12638.1"/>
    </source>
</evidence>
<evidence type="ECO:0000313" key="2">
    <source>
        <dbReference type="Proteomes" id="UP000093309"/>
    </source>
</evidence>
<dbReference type="STRING" id="512399.A8709_33040"/>
<gene>
    <name evidence="1" type="ORF">A8709_33040</name>
</gene>
<dbReference type="EMBL" id="LYPC01000027">
    <property type="protein sequence ID" value="OCT12638.1"/>
    <property type="molecule type" value="Genomic_DNA"/>
</dbReference>
<proteinExistence type="predicted"/>
<dbReference type="OrthoDB" id="2548468at2"/>
<protein>
    <submittedName>
        <fullName evidence="1">Uncharacterized protein</fullName>
    </submittedName>
</protein>
<name>A0A1C0ZX75_9BACL</name>
<sequence length="248" mass="26622">MATSQLPQLGANADFNQVKSTMIQWQDYLNWFFRNLDSLNIKHLTADKVDTGTLNAGKVTIKVDYATGASITIDSTGMTINDGTKDTFHVDIHGQVTMTGAQVQSAAGTYPRIELSSSDELLKASSDANNFIYITPDYVGGTPALVWDNPPNGSMQMFIIPDNSGDFMINTTAGKINIKSSTDDVVLQCGTGKKITVNSWNELYNVFNGQSMQTALNAKANTFSGYTGSFSTGTNTVIVSNGIITGVV</sequence>
<dbReference type="AlphaFoldDB" id="A0A1C0ZX75"/>
<dbReference type="Proteomes" id="UP000093309">
    <property type="component" value="Unassembled WGS sequence"/>
</dbReference>